<accession>A0ABR1CAF4</accession>
<proteinExistence type="predicted"/>
<gene>
    <name evidence="1" type="primary">Necator_chrII.g6377</name>
    <name evidence="1" type="ORF">RB195_018584</name>
</gene>
<comment type="caution">
    <text evidence="1">The sequence shown here is derived from an EMBL/GenBank/DDBJ whole genome shotgun (WGS) entry which is preliminary data.</text>
</comment>
<evidence type="ECO:0000313" key="2">
    <source>
        <dbReference type="Proteomes" id="UP001303046"/>
    </source>
</evidence>
<evidence type="ECO:0000313" key="1">
    <source>
        <dbReference type="EMBL" id="KAK6735459.1"/>
    </source>
</evidence>
<reference evidence="1 2" key="1">
    <citation type="submission" date="2023-08" db="EMBL/GenBank/DDBJ databases">
        <title>A Necator americanus chromosomal reference genome.</title>
        <authorList>
            <person name="Ilik V."/>
            <person name="Petrzelkova K.J."/>
            <person name="Pardy F."/>
            <person name="Fuh T."/>
            <person name="Niatou-Singa F.S."/>
            <person name="Gouil Q."/>
            <person name="Baker L."/>
            <person name="Ritchie M.E."/>
            <person name="Jex A.R."/>
            <person name="Gazzola D."/>
            <person name="Li H."/>
            <person name="Toshio Fujiwara R."/>
            <person name="Zhan B."/>
            <person name="Aroian R.V."/>
            <person name="Pafco B."/>
            <person name="Schwarz E.M."/>
        </authorList>
    </citation>
    <scope>NUCLEOTIDE SEQUENCE [LARGE SCALE GENOMIC DNA]</scope>
    <source>
        <strain evidence="1 2">Aroian</strain>
        <tissue evidence="1">Whole animal</tissue>
    </source>
</reference>
<keyword evidence="2" id="KW-1185">Reference proteome</keyword>
<dbReference type="EMBL" id="JAVFWL010000002">
    <property type="protein sequence ID" value="KAK6735459.1"/>
    <property type="molecule type" value="Genomic_DNA"/>
</dbReference>
<sequence>MEYQENEQLFEVVTGVIQRAAAEPFLFSFAIDDIVGRIVESNSPADIILEPLRRLLTDLENADDVVIFAGSITKLQHVVNLVSKLAAAYVYALINACRCASLRDLERGFGWKDN</sequence>
<protein>
    <submittedName>
        <fullName evidence="1">Uncharacterized protein</fullName>
    </submittedName>
</protein>
<organism evidence="1 2">
    <name type="scientific">Necator americanus</name>
    <name type="common">Human hookworm</name>
    <dbReference type="NCBI Taxonomy" id="51031"/>
    <lineage>
        <taxon>Eukaryota</taxon>
        <taxon>Metazoa</taxon>
        <taxon>Ecdysozoa</taxon>
        <taxon>Nematoda</taxon>
        <taxon>Chromadorea</taxon>
        <taxon>Rhabditida</taxon>
        <taxon>Rhabditina</taxon>
        <taxon>Rhabditomorpha</taxon>
        <taxon>Strongyloidea</taxon>
        <taxon>Ancylostomatidae</taxon>
        <taxon>Bunostominae</taxon>
        <taxon>Necator</taxon>
    </lineage>
</organism>
<name>A0ABR1CAF4_NECAM</name>
<dbReference type="Proteomes" id="UP001303046">
    <property type="component" value="Unassembled WGS sequence"/>
</dbReference>